<evidence type="ECO:0000313" key="20">
    <source>
        <dbReference type="Proteomes" id="UP000004754"/>
    </source>
</evidence>
<dbReference type="CDD" id="cd10845">
    <property type="entry name" value="DSRM_RNAse_III_family"/>
    <property type="match status" value="1"/>
</dbReference>
<evidence type="ECO:0000256" key="9">
    <source>
        <dbReference type="ARBA" id="ARBA00022722"/>
    </source>
</evidence>
<dbReference type="InterPro" id="IPR014720">
    <property type="entry name" value="dsRBD_dom"/>
</dbReference>
<dbReference type="PANTHER" id="PTHR11207">
    <property type="entry name" value="RIBONUCLEASE III"/>
    <property type="match status" value="1"/>
</dbReference>
<dbReference type="HAMAP" id="MF_00104">
    <property type="entry name" value="RNase_III"/>
    <property type="match status" value="1"/>
</dbReference>
<evidence type="ECO:0000256" key="12">
    <source>
        <dbReference type="ARBA" id="ARBA00022801"/>
    </source>
</evidence>
<evidence type="ECO:0000256" key="15">
    <source>
        <dbReference type="HAMAP-Rule" id="MF_00104"/>
    </source>
</evidence>
<keyword evidence="12 15" id="KW-0378">Hydrolase</keyword>
<dbReference type="AlphaFoldDB" id="E6MEN3"/>
<evidence type="ECO:0000256" key="10">
    <source>
        <dbReference type="ARBA" id="ARBA00022723"/>
    </source>
</evidence>
<dbReference type="SMART" id="SM00358">
    <property type="entry name" value="DSRM"/>
    <property type="match status" value="1"/>
</dbReference>
<dbReference type="GO" id="GO:0010468">
    <property type="term" value="P:regulation of gene expression"/>
    <property type="evidence" value="ECO:0007669"/>
    <property type="project" value="TreeGrafter"/>
</dbReference>
<evidence type="ECO:0000256" key="5">
    <source>
        <dbReference type="ARBA" id="ARBA00022490"/>
    </source>
</evidence>
<feature type="active site" evidence="15">
    <location>
        <position position="115"/>
    </location>
</feature>
<comment type="catalytic activity">
    <reaction evidence="1 15">
        <text>Endonucleolytic cleavage to 5'-phosphomonoester.</text>
        <dbReference type="EC" id="3.1.26.3"/>
    </reaction>
</comment>
<dbReference type="HOGENOM" id="CLU_000907_1_3_9"/>
<name>E6MEN3_9FIRM</name>
<keyword evidence="14 15" id="KW-0694">RNA-binding</keyword>
<dbReference type="Pfam" id="PF14622">
    <property type="entry name" value="Ribonucleas_3_3"/>
    <property type="match status" value="1"/>
</dbReference>
<gene>
    <name evidence="15 19" type="primary">rnc</name>
    <name evidence="19" type="ORF">HMP0721_0466</name>
</gene>
<evidence type="ECO:0000256" key="6">
    <source>
        <dbReference type="ARBA" id="ARBA00022552"/>
    </source>
</evidence>
<dbReference type="FunFam" id="1.10.1520.10:FF:000001">
    <property type="entry name" value="Ribonuclease 3"/>
    <property type="match status" value="1"/>
</dbReference>
<dbReference type="PROSITE" id="PS50142">
    <property type="entry name" value="RNASE_3_2"/>
    <property type="match status" value="1"/>
</dbReference>
<comment type="subunit">
    <text evidence="4 15">Homodimer.</text>
</comment>
<keyword evidence="9 15" id="KW-0540">Nuclease</keyword>
<dbReference type="CDD" id="cd00593">
    <property type="entry name" value="RIBOc"/>
    <property type="match status" value="1"/>
</dbReference>
<dbReference type="GO" id="GO:0006364">
    <property type="term" value="P:rRNA processing"/>
    <property type="evidence" value="ECO:0007669"/>
    <property type="project" value="UniProtKB-UniRule"/>
</dbReference>
<sequence length="229" mass="25735">MEALKLQQSIGYIFKNQAYLHEALTHSSHGNSEKNNERLEYLGDAVLELSISDYLFKHFDFDEGKMTKLRASIVCSESLSQAARRLHLGNYLHLGKGEVISGGRSRQSILENAFEAMLGAIFLDSDYSTSQKKAIELLSDNIEMAIAGRLTNDYKTALQELIQKQSDHVIEYVLDKADGPEHDKTFFVTLMINGQMSSNGRGKTKKEAEQQAAKKSLHARLRHEKSPSE</sequence>
<keyword evidence="15" id="KW-0699">rRNA-binding</keyword>
<dbReference type="SUPFAM" id="SSF54768">
    <property type="entry name" value="dsRNA-binding domain-like"/>
    <property type="match status" value="1"/>
</dbReference>
<dbReference type="InterPro" id="IPR036389">
    <property type="entry name" value="RNase_III_sf"/>
</dbReference>
<dbReference type="PANTHER" id="PTHR11207:SF0">
    <property type="entry name" value="RIBONUCLEASE 3"/>
    <property type="match status" value="1"/>
</dbReference>
<dbReference type="GO" id="GO:0008033">
    <property type="term" value="P:tRNA processing"/>
    <property type="evidence" value="ECO:0007669"/>
    <property type="project" value="UniProtKB-KW"/>
</dbReference>
<evidence type="ECO:0000256" key="16">
    <source>
        <dbReference type="SAM" id="MobiDB-lite"/>
    </source>
</evidence>
<feature type="domain" description="RNase III" evidence="18">
    <location>
        <begin position="3"/>
        <end position="126"/>
    </location>
</feature>
<dbReference type="EMBL" id="AEQN01000007">
    <property type="protein sequence ID" value="EFV02558.1"/>
    <property type="molecule type" value="Genomic_DNA"/>
</dbReference>
<feature type="region of interest" description="Disordered" evidence="16">
    <location>
        <begin position="197"/>
        <end position="229"/>
    </location>
</feature>
<dbReference type="Pfam" id="PF00035">
    <property type="entry name" value="dsrm"/>
    <property type="match status" value="1"/>
</dbReference>
<reference evidence="19 20" key="1">
    <citation type="submission" date="2010-12" db="EMBL/GenBank/DDBJ databases">
        <authorList>
            <person name="Muzny D."/>
            <person name="Qin X."/>
            <person name="Deng J."/>
            <person name="Jiang H."/>
            <person name="Liu Y."/>
            <person name="Qu J."/>
            <person name="Song X.-Z."/>
            <person name="Zhang L."/>
            <person name="Thornton R."/>
            <person name="Coyle M."/>
            <person name="Francisco L."/>
            <person name="Jackson L."/>
            <person name="Javaid M."/>
            <person name="Korchina V."/>
            <person name="Kovar C."/>
            <person name="Mata R."/>
            <person name="Mathew T."/>
            <person name="Ngo R."/>
            <person name="Nguyen L."/>
            <person name="Nguyen N."/>
            <person name="Okwuonu G."/>
            <person name="Ongeri F."/>
            <person name="Pham C."/>
            <person name="Simmons D."/>
            <person name="Wilczek-Boney K."/>
            <person name="Hale W."/>
            <person name="Jakkamsetti A."/>
            <person name="Pham P."/>
            <person name="Ruth R."/>
            <person name="San Lucas F."/>
            <person name="Warren J."/>
            <person name="Zhang J."/>
            <person name="Zhao Z."/>
            <person name="Zhou C."/>
            <person name="Zhu D."/>
            <person name="Lee S."/>
            <person name="Bess C."/>
            <person name="Blankenburg K."/>
            <person name="Forbes L."/>
            <person name="Fu Q."/>
            <person name="Gubbala S."/>
            <person name="Hirani K."/>
            <person name="Jayaseelan J.C."/>
            <person name="Lara F."/>
            <person name="Munidasa M."/>
            <person name="Palculict T."/>
            <person name="Patil S."/>
            <person name="Pu L.-L."/>
            <person name="Saada N."/>
            <person name="Tang L."/>
            <person name="Weissenberger G."/>
            <person name="Zhu Y."/>
            <person name="Hemphill L."/>
            <person name="Shang Y."/>
            <person name="Youmans B."/>
            <person name="Ayvaz T."/>
            <person name="Ross M."/>
            <person name="Santibanez J."/>
            <person name="Aqrawi P."/>
            <person name="Gross S."/>
            <person name="Joshi V."/>
            <person name="Fowler G."/>
            <person name="Nazareth L."/>
            <person name="Reid J."/>
            <person name="Worley K."/>
            <person name="Petrosino J."/>
            <person name="Highlander S."/>
            <person name="Gibbs R."/>
        </authorList>
    </citation>
    <scope>NUCLEOTIDE SEQUENCE [LARGE SCALE GENOMIC DNA]</scope>
    <source>
        <strain evidence="19 20">ATCC 23263</strain>
    </source>
</reference>
<dbReference type="Gene3D" id="3.30.160.20">
    <property type="match status" value="1"/>
</dbReference>
<evidence type="ECO:0000256" key="4">
    <source>
        <dbReference type="ARBA" id="ARBA00011738"/>
    </source>
</evidence>
<dbReference type="GO" id="GO:0003725">
    <property type="term" value="F:double-stranded RNA binding"/>
    <property type="evidence" value="ECO:0007669"/>
    <property type="project" value="TreeGrafter"/>
</dbReference>
<evidence type="ECO:0000256" key="13">
    <source>
        <dbReference type="ARBA" id="ARBA00022842"/>
    </source>
</evidence>
<dbReference type="GO" id="GO:0004525">
    <property type="term" value="F:ribonuclease III activity"/>
    <property type="evidence" value="ECO:0007669"/>
    <property type="project" value="UniProtKB-UniRule"/>
</dbReference>
<keyword evidence="7 15" id="KW-0507">mRNA processing</keyword>
<evidence type="ECO:0000256" key="14">
    <source>
        <dbReference type="ARBA" id="ARBA00022884"/>
    </source>
</evidence>
<dbReference type="Gene3D" id="1.10.1520.10">
    <property type="entry name" value="Ribonuclease III domain"/>
    <property type="match status" value="1"/>
</dbReference>
<evidence type="ECO:0000259" key="18">
    <source>
        <dbReference type="PROSITE" id="PS50142"/>
    </source>
</evidence>
<organism evidence="19 20">
    <name type="scientific">Pseudoramibacter alactolyticus ATCC 23263</name>
    <dbReference type="NCBI Taxonomy" id="887929"/>
    <lineage>
        <taxon>Bacteria</taxon>
        <taxon>Bacillati</taxon>
        <taxon>Bacillota</taxon>
        <taxon>Clostridia</taxon>
        <taxon>Eubacteriales</taxon>
        <taxon>Eubacteriaceae</taxon>
        <taxon>Pseudoramibacter</taxon>
    </lineage>
</organism>
<evidence type="ECO:0000259" key="17">
    <source>
        <dbReference type="PROSITE" id="PS50137"/>
    </source>
</evidence>
<comment type="subcellular location">
    <subcellularLocation>
        <location evidence="2 15">Cytoplasm</location>
    </subcellularLocation>
</comment>
<keyword evidence="20" id="KW-1185">Reference proteome</keyword>
<dbReference type="GO" id="GO:0042802">
    <property type="term" value="F:identical protein binding"/>
    <property type="evidence" value="ECO:0007669"/>
    <property type="project" value="UniProtKB-ARBA"/>
</dbReference>
<dbReference type="FunFam" id="3.30.160.20:FF:000003">
    <property type="entry name" value="Ribonuclease 3"/>
    <property type="match status" value="1"/>
</dbReference>
<comment type="cofactor">
    <cofactor evidence="15">
        <name>Mg(2+)</name>
        <dbReference type="ChEBI" id="CHEBI:18420"/>
    </cofactor>
</comment>
<dbReference type="STRING" id="887929.HMP0721_0466"/>
<evidence type="ECO:0000256" key="2">
    <source>
        <dbReference type="ARBA" id="ARBA00004496"/>
    </source>
</evidence>
<feature type="active site" evidence="15">
    <location>
        <position position="44"/>
    </location>
</feature>
<dbReference type="Proteomes" id="UP000004754">
    <property type="component" value="Unassembled WGS sequence"/>
</dbReference>
<evidence type="ECO:0000256" key="11">
    <source>
        <dbReference type="ARBA" id="ARBA00022759"/>
    </source>
</evidence>
<dbReference type="InterPro" id="IPR011907">
    <property type="entry name" value="RNase_III"/>
</dbReference>
<dbReference type="GO" id="GO:0019843">
    <property type="term" value="F:rRNA binding"/>
    <property type="evidence" value="ECO:0007669"/>
    <property type="project" value="UniProtKB-KW"/>
</dbReference>
<dbReference type="PROSITE" id="PS00517">
    <property type="entry name" value="RNASE_3_1"/>
    <property type="match status" value="1"/>
</dbReference>
<dbReference type="SUPFAM" id="SSF69065">
    <property type="entry name" value="RNase III domain-like"/>
    <property type="match status" value="1"/>
</dbReference>
<dbReference type="eggNOG" id="COG0571">
    <property type="taxonomic scope" value="Bacteria"/>
</dbReference>
<dbReference type="EC" id="3.1.26.3" evidence="15"/>
<proteinExistence type="inferred from homology"/>
<comment type="caution">
    <text evidence="19">The sequence shown here is derived from an EMBL/GenBank/DDBJ whole genome shotgun (WGS) entry which is preliminary data.</text>
</comment>
<accession>E6MEN3</accession>
<evidence type="ECO:0000256" key="1">
    <source>
        <dbReference type="ARBA" id="ARBA00000109"/>
    </source>
</evidence>
<dbReference type="GO" id="GO:0005737">
    <property type="term" value="C:cytoplasm"/>
    <property type="evidence" value="ECO:0007669"/>
    <property type="project" value="UniProtKB-SubCell"/>
</dbReference>
<dbReference type="RefSeq" id="WP_006597885.1">
    <property type="nucleotide sequence ID" value="NZ_GL622359.1"/>
</dbReference>
<evidence type="ECO:0000256" key="3">
    <source>
        <dbReference type="ARBA" id="ARBA00010183"/>
    </source>
</evidence>
<dbReference type="PROSITE" id="PS50137">
    <property type="entry name" value="DS_RBD"/>
    <property type="match status" value="1"/>
</dbReference>
<feature type="domain" description="DRBM" evidence="17">
    <location>
        <begin position="153"/>
        <end position="222"/>
    </location>
</feature>
<feature type="binding site" evidence="15">
    <location>
        <position position="115"/>
    </location>
    <ligand>
        <name>Mg(2+)</name>
        <dbReference type="ChEBI" id="CHEBI:18420"/>
    </ligand>
</feature>
<dbReference type="GO" id="GO:0006397">
    <property type="term" value="P:mRNA processing"/>
    <property type="evidence" value="ECO:0007669"/>
    <property type="project" value="UniProtKB-UniRule"/>
</dbReference>
<comment type="similarity">
    <text evidence="3">Belongs to the ribonuclease III family.</text>
</comment>
<dbReference type="InterPro" id="IPR000999">
    <property type="entry name" value="RNase_III_dom"/>
</dbReference>
<keyword evidence="13 15" id="KW-0460">Magnesium</keyword>
<dbReference type="SMART" id="SM00535">
    <property type="entry name" value="RIBOc"/>
    <property type="match status" value="1"/>
</dbReference>
<keyword evidence="6 15" id="KW-0698">rRNA processing</keyword>
<dbReference type="OrthoDB" id="9805026at2"/>
<keyword evidence="5 15" id="KW-0963">Cytoplasm</keyword>
<feature type="binding site" evidence="15">
    <location>
        <position position="112"/>
    </location>
    <ligand>
        <name>Mg(2+)</name>
        <dbReference type="ChEBI" id="CHEBI:18420"/>
    </ligand>
</feature>
<protein>
    <recommendedName>
        <fullName evidence="15">Ribonuclease 3</fullName>
        <ecNumber evidence="15">3.1.26.3</ecNumber>
    </recommendedName>
    <alternativeName>
        <fullName evidence="15">Ribonuclease III</fullName>
        <shortName evidence="15">RNase III</shortName>
    </alternativeName>
</protein>
<comment type="function">
    <text evidence="15">Digests double-stranded RNA. Involved in the processing of primary rRNA transcript to yield the immediate precursors to the large and small rRNAs (23S and 16S). Processes some mRNAs, and tRNAs when they are encoded in the rRNA operon. Processes pre-crRNA and tracrRNA of type II CRISPR loci if present in the organism.</text>
</comment>
<keyword evidence="11 15" id="KW-0255">Endonuclease</keyword>
<dbReference type="NCBIfam" id="TIGR02191">
    <property type="entry name" value="RNaseIII"/>
    <property type="match status" value="1"/>
</dbReference>
<dbReference type="GO" id="GO:0046872">
    <property type="term" value="F:metal ion binding"/>
    <property type="evidence" value="ECO:0007669"/>
    <property type="project" value="UniProtKB-KW"/>
</dbReference>
<feature type="binding site" evidence="15">
    <location>
        <position position="40"/>
    </location>
    <ligand>
        <name>Mg(2+)</name>
        <dbReference type="ChEBI" id="CHEBI:18420"/>
    </ligand>
</feature>
<evidence type="ECO:0000256" key="8">
    <source>
        <dbReference type="ARBA" id="ARBA00022694"/>
    </source>
</evidence>
<keyword evidence="8 15" id="KW-0819">tRNA processing</keyword>
<keyword evidence="10 15" id="KW-0479">Metal-binding</keyword>
<evidence type="ECO:0000256" key="7">
    <source>
        <dbReference type="ARBA" id="ARBA00022664"/>
    </source>
</evidence>
<evidence type="ECO:0000313" key="19">
    <source>
        <dbReference type="EMBL" id="EFV02558.1"/>
    </source>
</evidence>